<accession>A0ABZ2YLM4</accession>
<protein>
    <submittedName>
        <fullName evidence="9">TolC family protein</fullName>
    </submittedName>
</protein>
<dbReference type="Pfam" id="PF02321">
    <property type="entry name" value="OEP"/>
    <property type="match status" value="1"/>
</dbReference>
<dbReference type="Gene3D" id="1.20.1600.10">
    <property type="entry name" value="Outer membrane efflux proteins (OEP)"/>
    <property type="match status" value="1"/>
</dbReference>
<feature type="signal peptide" evidence="8">
    <location>
        <begin position="1"/>
        <end position="18"/>
    </location>
</feature>
<comment type="similarity">
    <text evidence="2">Belongs to the outer membrane factor (OMF) (TC 1.B.17) family.</text>
</comment>
<evidence type="ECO:0000313" key="9">
    <source>
        <dbReference type="EMBL" id="WZN40648.1"/>
    </source>
</evidence>
<keyword evidence="6" id="KW-0472">Membrane</keyword>
<keyword evidence="7" id="KW-0998">Cell outer membrane</keyword>
<organism evidence="9 10">
    <name type="scientific">Chitinophaga pollutisoli</name>
    <dbReference type="NCBI Taxonomy" id="3133966"/>
    <lineage>
        <taxon>Bacteria</taxon>
        <taxon>Pseudomonadati</taxon>
        <taxon>Bacteroidota</taxon>
        <taxon>Chitinophagia</taxon>
        <taxon>Chitinophagales</taxon>
        <taxon>Chitinophagaceae</taxon>
        <taxon>Chitinophaga</taxon>
    </lineage>
</organism>
<reference evidence="10" key="1">
    <citation type="submission" date="2024-03" db="EMBL/GenBank/DDBJ databases">
        <title>Chitinophaga horti sp. nov., isolated from garden soil.</title>
        <authorList>
            <person name="Lee D.S."/>
            <person name="Han D.M."/>
            <person name="Baek J.H."/>
            <person name="Choi D.G."/>
            <person name="Jeon J.H."/>
            <person name="Jeon C.O."/>
        </authorList>
    </citation>
    <scope>NUCLEOTIDE SEQUENCE [LARGE SCALE GENOMIC DNA]</scope>
    <source>
        <strain evidence="10">GPA1</strain>
    </source>
</reference>
<keyword evidence="5" id="KW-0812">Transmembrane</keyword>
<name>A0ABZ2YLM4_9BACT</name>
<keyword evidence="8" id="KW-0732">Signal</keyword>
<sequence>MFRFLMPLLLLLSGSALAQGSFPLDSAWASARRHYPLLRQQEATDRATALQLRNIRTGYLPQAELNGKATYQSDVVQIPIKLPNVSIPSIPKDQYNLSLDVRQLIYDGGATTGQRDLQLARQQADRQKVEVDLHQLRQQVTQVYFNALIWDAHITARHEMIAEVKQRRQKLQAGVDNGTVLASQVDMLQAEALKGEQQLEEAINGKQAALATLALLTGKTESEMNALVLPAPAATGNAPLQRPELALFRFQQEVLGSQAKLTESLTRPKLSAFVQGGYGRPGLNLLSDKFDFYYMGGLRLNWTLWNWRYQRTERAVLHEQETGIQAQSEAFDLQTRAKLLQQQAEISTLQTAMEKDKEIVELRGKVKNVSAAQLDNGVMTVHDYLTDLYAETSAVIAGRTREIQFVYATIQYQVIKGY</sequence>
<proteinExistence type="inferred from homology"/>
<dbReference type="SUPFAM" id="SSF56954">
    <property type="entry name" value="Outer membrane efflux proteins (OEP)"/>
    <property type="match status" value="1"/>
</dbReference>
<evidence type="ECO:0000256" key="4">
    <source>
        <dbReference type="ARBA" id="ARBA00022452"/>
    </source>
</evidence>
<keyword evidence="4" id="KW-1134">Transmembrane beta strand</keyword>
<evidence type="ECO:0000256" key="1">
    <source>
        <dbReference type="ARBA" id="ARBA00004442"/>
    </source>
</evidence>
<gene>
    <name evidence="9" type="ORF">WJU16_22045</name>
</gene>
<dbReference type="InterPro" id="IPR003423">
    <property type="entry name" value="OMP_efflux"/>
</dbReference>
<evidence type="ECO:0000256" key="8">
    <source>
        <dbReference type="SAM" id="SignalP"/>
    </source>
</evidence>
<dbReference type="PANTHER" id="PTHR30026:SF20">
    <property type="entry name" value="OUTER MEMBRANE PROTEIN TOLC"/>
    <property type="match status" value="1"/>
</dbReference>
<dbReference type="PANTHER" id="PTHR30026">
    <property type="entry name" value="OUTER MEMBRANE PROTEIN TOLC"/>
    <property type="match status" value="1"/>
</dbReference>
<keyword evidence="10" id="KW-1185">Reference proteome</keyword>
<dbReference type="RefSeq" id="WP_341835562.1">
    <property type="nucleotide sequence ID" value="NZ_CP149822.1"/>
</dbReference>
<evidence type="ECO:0000256" key="7">
    <source>
        <dbReference type="ARBA" id="ARBA00023237"/>
    </source>
</evidence>
<dbReference type="Proteomes" id="UP001485459">
    <property type="component" value="Chromosome"/>
</dbReference>
<feature type="chain" id="PRO_5045585563" evidence="8">
    <location>
        <begin position="19"/>
        <end position="418"/>
    </location>
</feature>
<evidence type="ECO:0000256" key="3">
    <source>
        <dbReference type="ARBA" id="ARBA00022448"/>
    </source>
</evidence>
<evidence type="ECO:0000256" key="2">
    <source>
        <dbReference type="ARBA" id="ARBA00007613"/>
    </source>
</evidence>
<evidence type="ECO:0000256" key="5">
    <source>
        <dbReference type="ARBA" id="ARBA00022692"/>
    </source>
</evidence>
<evidence type="ECO:0000256" key="6">
    <source>
        <dbReference type="ARBA" id="ARBA00023136"/>
    </source>
</evidence>
<dbReference type="EMBL" id="CP149822">
    <property type="protein sequence ID" value="WZN40648.1"/>
    <property type="molecule type" value="Genomic_DNA"/>
</dbReference>
<evidence type="ECO:0000313" key="10">
    <source>
        <dbReference type="Proteomes" id="UP001485459"/>
    </source>
</evidence>
<comment type="subcellular location">
    <subcellularLocation>
        <location evidence="1">Cell outer membrane</location>
    </subcellularLocation>
</comment>
<dbReference type="InterPro" id="IPR051906">
    <property type="entry name" value="TolC-like"/>
</dbReference>
<keyword evidence="3" id="KW-0813">Transport</keyword>